<reference evidence="2 3" key="1">
    <citation type="submission" date="2018-02" db="EMBL/GenBank/DDBJ databases">
        <title>The genomes of Aspergillus section Nigri reveals drivers in fungal speciation.</title>
        <authorList>
            <consortium name="DOE Joint Genome Institute"/>
            <person name="Vesth T.C."/>
            <person name="Nybo J."/>
            <person name="Theobald S."/>
            <person name="Brandl J."/>
            <person name="Frisvad J.C."/>
            <person name="Nielsen K.F."/>
            <person name="Lyhne E.K."/>
            <person name="Kogle M.E."/>
            <person name="Kuo A."/>
            <person name="Riley R."/>
            <person name="Clum A."/>
            <person name="Nolan M."/>
            <person name="Lipzen A."/>
            <person name="Salamov A."/>
            <person name="Henrissat B."/>
            <person name="Wiebenga A."/>
            <person name="De vries R.P."/>
            <person name="Grigoriev I.V."/>
            <person name="Mortensen U.H."/>
            <person name="Andersen M.R."/>
            <person name="Baker S.E."/>
        </authorList>
    </citation>
    <scope>NUCLEOTIDE SEQUENCE [LARGE SCALE GENOMIC DNA]</scope>
    <source>
        <strain evidence="2 3">CBS 115571</strain>
    </source>
</reference>
<gene>
    <name evidence="2" type="ORF">BO99DRAFT_222194</name>
</gene>
<feature type="region of interest" description="Disordered" evidence="1">
    <location>
        <begin position="96"/>
        <end position="164"/>
    </location>
</feature>
<dbReference type="CDD" id="cd14688">
    <property type="entry name" value="bZIP_YAP"/>
    <property type="match status" value="1"/>
</dbReference>
<feature type="compositionally biased region" description="Basic and acidic residues" evidence="1">
    <location>
        <begin position="29"/>
        <end position="42"/>
    </location>
</feature>
<evidence type="ECO:0000313" key="2">
    <source>
        <dbReference type="EMBL" id="PYI23019.1"/>
    </source>
</evidence>
<protein>
    <recommendedName>
        <fullName evidence="4">BZIP transcription factor</fullName>
    </recommendedName>
</protein>
<feature type="compositionally biased region" description="Polar residues" evidence="1">
    <location>
        <begin position="153"/>
        <end position="164"/>
    </location>
</feature>
<dbReference type="PANTHER" id="PTHR37012">
    <property type="entry name" value="B-ZIP TRANSCRIPTION FACTOR (EUROFUNG)-RELATED"/>
    <property type="match status" value="1"/>
</dbReference>
<organism evidence="2 3">
    <name type="scientific">Aspergillus violaceofuscus (strain CBS 115571)</name>
    <dbReference type="NCBI Taxonomy" id="1450538"/>
    <lineage>
        <taxon>Eukaryota</taxon>
        <taxon>Fungi</taxon>
        <taxon>Dikarya</taxon>
        <taxon>Ascomycota</taxon>
        <taxon>Pezizomycotina</taxon>
        <taxon>Eurotiomycetes</taxon>
        <taxon>Eurotiomycetidae</taxon>
        <taxon>Eurotiales</taxon>
        <taxon>Aspergillaceae</taxon>
        <taxon>Aspergillus</taxon>
    </lineage>
</organism>
<keyword evidence="3" id="KW-1185">Reference proteome</keyword>
<dbReference type="InterPro" id="IPR046347">
    <property type="entry name" value="bZIP_sf"/>
</dbReference>
<feature type="compositionally biased region" description="Low complexity" evidence="1">
    <location>
        <begin position="112"/>
        <end position="127"/>
    </location>
</feature>
<feature type="region of interest" description="Disordered" evidence="1">
    <location>
        <begin position="198"/>
        <end position="294"/>
    </location>
</feature>
<dbReference type="Proteomes" id="UP000249829">
    <property type="component" value="Unassembled WGS sequence"/>
</dbReference>
<proteinExistence type="predicted"/>
<dbReference type="AlphaFoldDB" id="A0A2V5HF67"/>
<accession>A0A2V5HF67</accession>
<evidence type="ECO:0008006" key="4">
    <source>
        <dbReference type="Google" id="ProtNLM"/>
    </source>
</evidence>
<dbReference type="EMBL" id="KZ825107">
    <property type="protein sequence ID" value="PYI23019.1"/>
    <property type="molecule type" value="Genomic_DNA"/>
</dbReference>
<evidence type="ECO:0000313" key="3">
    <source>
        <dbReference type="Proteomes" id="UP000249829"/>
    </source>
</evidence>
<dbReference type="Gene3D" id="1.20.5.170">
    <property type="match status" value="1"/>
</dbReference>
<dbReference type="SUPFAM" id="SSF57959">
    <property type="entry name" value="Leucine zipper domain"/>
    <property type="match status" value="1"/>
</dbReference>
<feature type="compositionally biased region" description="Pro residues" evidence="1">
    <location>
        <begin position="203"/>
        <end position="214"/>
    </location>
</feature>
<sequence length="294" mass="32516">MSPAPEPPQTKKRESRAGARKVTSLSAEQLERKRANDREAQRTIRQRTKEHIERLEHQVAELKIKGDRFDEIVRRNTAMEIEIRSLRHQLALATGRQGHPSLDGSYSTPSGSMLPSPHLPDSLSLNPASRAASVLSTSSRTSIAPEWQPYGSARTSSVGDPSDTSYGARLEPYVYESHIQAPNPLPVASAHIGYNPSLCAQPTQPPDSGYPPYPQGYHPEAIRGLGQESSHHAQPQIPCVPGQRSMSVPTCSSERDSSGYPVVQAPQQYHEHTIPSHSTQPRNEYSYDWSHHQS</sequence>
<feature type="region of interest" description="Disordered" evidence="1">
    <location>
        <begin position="1"/>
        <end position="42"/>
    </location>
</feature>
<dbReference type="GO" id="GO:0003700">
    <property type="term" value="F:DNA-binding transcription factor activity"/>
    <property type="evidence" value="ECO:0007669"/>
    <property type="project" value="InterPro"/>
</dbReference>
<dbReference type="OMA" id="HNAFLEN"/>
<name>A0A2V5HF67_ASPV1</name>
<evidence type="ECO:0000256" key="1">
    <source>
        <dbReference type="SAM" id="MobiDB-lite"/>
    </source>
</evidence>
<dbReference type="FunFam" id="1.20.5.170:FF:000093">
    <property type="entry name" value="BZIP transcription factor (Eurofung)"/>
    <property type="match status" value="1"/>
</dbReference>